<keyword evidence="29" id="KW-1185">Reference proteome</keyword>
<dbReference type="FunFam" id="3.30.200.20:FF:000432">
    <property type="entry name" value="LRR receptor-like serine/threonine-protein kinase EFR"/>
    <property type="match status" value="1"/>
</dbReference>
<feature type="domain" description="Protein kinase" evidence="28">
    <location>
        <begin position="711"/>
        <end position="1015"/>
    </location>
</feature>
<keyword evidence="8" id="KW-0433">Leucine-rich repeat</keyword>
<evidence type="ECO:0000256" key="2">
    <source>
        <dbReference type="ARBA" id="ARBA00004389"/>
    </source>
</evidence>
<feature type="transmembrane region" description="Helical" evidence="26">
    <location>
        <begin position="655"/>
        <end position="677"/>
    </location>
</feature>
<comment type="similarity">
    <text evidence="3">Belongs to the protein kinase superfamily. Ser/Thr protein kinase family.</text>
</comment>
<keyword evidence="19" id="KW-0325">Glycoprotein</keyword>
<dbReference type="PROSITE" id="PS50011">
    <property type="entry name" value="PROTEIN_KINASE_DOM"/>
    <property type="match status" value="1"/>
</dbReference>
<evidence type="ECO:0000256" key="20">
    <source>
        <dbReference type="ARBA" id="ARBA00047899"/>
    </source>
</evidence>
<proteinExistence type="inferred from homology"/>
<evidence type="ECO:0000256" key="5">
    <source>
        <dbReference type="ARBA" id="ARBA00022475"/>
    </source>
</evidence>
<dbReference type="GO" id="GO:0005789">
    <property type="term" value="C:endoplasmic reticulum membrane"/>
    <property type="evidence" value="ECO:0007669"/>
    <property type="project" value="UniProtKB-SubCell"/>
</dbReference>
<dbReference type="PROSITE" id="PS00108">
    <property type="entry name" value="PROTEIN_KINASE_ST"/>
    <property type="match status" value="1"/>
</dbReference>
<evidence type="ECO:0000256" key="17">
    <source>
        <dbReference type="ARBA" id="ARBA00023136"/>
    </source>
</evidence>
<dbReference type="InterPro" id="IPR011009">
    <property type="entry name" value="Kinase-like_dom_sf"/>
</dbReference>
<dbReference type="InterPro" id="IPR055414">
    <property type="entry name" value="LRR_R13L4/SHOC2-like"/>
</dbReference>
<dbReference type="InterPro" id="IPR017441">
    <property type="entry name" value="Protein_kinase_ATP_BS"/>
</dbReference>
<dbReference type="SUPFAM" id="SSF56112">
    <property type="entry name" value="Protein kinase-like (PK-like)"/>
    <property type="match status" value="1"/>
</dbReference>
<keyword evidence="6" id="KW-0723">Serine/threonine-protein kinase</keyword>
<dbReference type="Gene3D" id="3.30.200.20">
    <property type="entry name" value="Phosphorylase Kinase, domain 1"/>
    <property type="match status" value="1"/>
</dbReference>
<keyword evidence="16 26" id="KW-1133">Transmembrane helix</keyword>
<dbReference type="InterPro" id="IPR051809">
    <property type="entry name" value="Plant_receptor-like_S/T_kinase"/>
</dbReference>
<evidence type="ECO:0000256" key="16">
    <source>
        <dbReference type="ARBA" id="ARBA00022989"/>
    </source>
</evidence>
<dbReference type="Proteomes" id="UP000504607">
    <property type="component" value="Chromosome 10"/>
</dbReference>
<keyword evidence="14" id="KW-0418">Kinase</keyword>
<dbReference type="Gene3D" id="3.80.10.10">
    <property type="entry name" value="Ribonuclease Inhibitor"/>
    <property type="match status" value="3"/>
</dbReference>
<protein>
    <recommendedName>
        <fullName evidence="24">Receptor kinase-like protein Xa21</fullName>
        <ecNumber evidence="4">2.7.11.1</ecNumber>
    </recommendedName>
</protein>
<evidence type="ECO:0000256" key="1">
    <source>
        <dbReference type="ARBA" id="ARBA00004251"/>
    </source>
</evidence>
<dbReference type="InterPro" id="IPR013210">
    <property type="entry name" value="LRR_N_plant-typ"/>
</dbReference>
<dbReference type="PROSITE" id="PS00107">
    <property type="entry name" value="PROTEIN_KINASE_ATP"/>
    <property type="match status" value="1"/>
</dbReference>
<dbReference type="CDD" id="cd14066">
    <property type="entry name" value="STKc_IRAK"/>
    <property type="match status" value="1"/>
</dbReference>
<evidence type="ECO:0000256" key="4">
    <source>
        <dbReference type="ARBA" id="ARBA00012513"/>
    </source>
</evidence>
<evidence type="ECO:0000256" key="12">
    <source>
        <dbReference type="ARBA" id="ARBA00022737"/>
    </source>
</evidence>
<keyword evidence="17 26" id="KW-0472">Membrane</keyword>
<comment type="function">
    <text evidence="22">Receptor kinase that detects X.oryzae pv. oryzae protein Ax21 to promote innate immunity. Following X.oryzae pv. oryzae protein Ax21 detection, undergoes cleavage, releasing the processed protein kinase Xa21 chain.</text>
</comment>
<reference evidence="30" key="1">
    <citation type="submission" date="2025-08" db="UniProtKB">
        <authorList>
            <consortium name="RefSeq"/>
        </authorList>
    </citation>
    <scope>IDENTIFICATION</scope>
</reference>
<dbReference type="SUPFAM" id="SSF52058">
    <property type="entry name" value="L domain-like"/>
    <property type="match status" value="3"/>
</dbReference>
<dbReference type="PANTHER" id="PTHR27008:SF596">
    <property type="entry name" value="OS02G0215500 PROTEIN"/>
    <property type="match status" value="1"/>
</dbReference>
<evidence type="ECO:0000256" key="19">
    <source>
        <dbReference type="ARBA" id="ARBA00023180"/>
    </source>
</evidence>
<evidence type="ECO:0000256" key="9">
    <source>
        <dbReference type="ARBA" id="ARBA00022679"/>
    </source>
</evidence>
<evidence type="ECO:0000256" key="7">
    <source>
        <dbReference type="ARBA" id="ARBA00022553"/>
    </source>
</evidence>
<evidence type="ECO:0000256" key="24">
    <source>
        <dbReference type="ARBA" id="ARBA00072040"/>
    </source>
</evidence>
<dbReference type="FunFam" id="1.10.510.10:FF:000358">
    <property type="entry name" value="Putative leucine-rich repeat receptor-like serine/threonine-protein kinase"/>
    <property type="match status" value="1"/>
</dbReference>
<keyword evidence="11 27" id="KW-0732">Signal</keyword>
<evidence type="ECO:0000256" key="26">
    <source>
        <dbReference type="SAM" id="Phobius"/>
    </source>
</evidence>
<dbReference type="FunFam" id="3.80.10.10:FF:000288">
    <property type="entry name" value="LRR receptor-like serine/threonine-protein kinase EFR"/>
    <property type="match status" value="1"/>
</dbReference>
<dbReference type="Pfam" id="PF13855">
    <property type="entry name" value="LRR_8"/>
    <property type="match status" value="1"/>
</dbReference>
<dbReference type="AlphaFoldDB" id="A0A8N4F2Z2"/>
<keyword evidence="9" id="KW-0808">Transferase</keyword>
<accession>A0A8N4F2Z2</accession>
<dbReference type="GO" id="GO:0005524">
    <property type="term" value="F:ATP binding"/>
    <property type="evidence" value="ECO:0007669"/>
    <property type="project" value="UniProtKB-UniRule"/>
</dbReference>
<evidence type="ECO:0000256" key="3">
    <source>
        <dbReference type="ARBA" id="ARBA00008684"/>
    </source>
</evidence>
<evidence type="ECO:0000259" key="28">
    <source>
        <dbReference type="PROSITE" id="PS50011"/>
    </source>
</evidence>
<evidence type="ECO:0000256" key="22">
    <source>
        <dbReference type="ARBA" id="ARBA00054320"/>
    </source>
</evidence>
<evidence type="ECO:0000256" key="13">
    <source>
        <dbReference type="ARBA" id="ARBA00022741"/>
    </source>
</evidence>
<keyword evidence="12" id="KW-0677">Repeat</keyword>
<comment type="catalytic activity">
    <reaction evidence="21">
        <text>L-seryl-[protein] + ATP = O-phospho-L-seryl-[protein] + ADP + H(+)</text>
        <dbReference type="Rhea" id="RHEA:17989"/>
        <dbReference type="Rhea" id="RHEA-COMP:9863"/>
        <dbReference type="Rhea" id="RHEA-COMP:11604"/>
        <dbReference type="ChEBI" id="CHEBI:15378"/>
        <dbReference type="ChEBI" id="CHEBI:29999"/>
        <dbReference type="ChEBI" id="CHEBI:30616"/>
        <dbReference type="ChEBI" id="CHEBI:83421"/>
        <dbReference type="ChEBI" id="CHEBI:456216"/>
        <dbReference type="EC" id="2.7.11.1"/>
    </reaction>
</comment>
<keyword evidence="7" id="KW-0597">Phosphoprotein</keyword>
<keyword evidence="15 25" id="KW-0067">ATP-binding</keyword>
<feature type="chain" id="PRO_5035459163" description="Receptor kinase-like protein Xa21" evidence="27">
    <location>
        <begin position="17"/>
        <end position="1020"/>
    </location>
</feature>
<keyword evidence="18" id="KW-0675">Receptor</keyword>
<dbReference type="Pfam" id="PF07714">
    <property type="entry name" value="PK_Tyr_Ser-Thr"/>
    <property type="match status" value="1"/>
</dbReference>
<keyword evidence="10 26" id="KW-0812">Transmembrane</keyword>
<dbReference type="GO" id="GO:0004674">
    <property type="term" value="F:protein serine/threonine kinase activity"/>
    <property type="evidence" value="ECO:0007669"/>
    <property type="project" value="UniProtKB-KW"/>
</dbReference>
<dbReference type="Pfam" id="PF23598">
    <property type="entry name" value="LRR_14"/>
    <property type="match status" value="1"/>
</dbReference>
<evidence type="ECO:0000256" key="21">
    <source>
        <dbReference type="ARBA" id="ARBA00048679"/>
    </source>
</evidence>
<evidence type="ECO:0000256" key="23">
    <source>
        <dbReference type="ARBA" id="ARBA00056628"/>
    </source>
</evidence>
<evidence type="ECO:0000256" key="11">
    <source>
        <dbReference type="ARBA" id="ARBA00022729"/>
    </source>
</evidence>
<evidence type="ECO:0000256" key="14">
    <source>
        <dbReference type="ARBA" id="ARBA00022777"/>
    </source>
</evidence>
<dbReference type="InterPro" id="IPR000719">
    <property type="entry name" value="Prot_kinase_dom"/>
</dbReference>
<sequence length="1020" mass="111730">MEVMMLLLFFLLFLNSFNYCRFAATARTSYSNETDLLALLAFKDQITSDPSGVLRTWNATTHFCGWEGVTCGRKHQQRVMALDLSSRGLVGSVTPSIGNLTFLRKINLQSNSFFDTIPSEIGHLHRLQQLNLSFNSFVGEIPVGLSNCSNLRRLDLSDNPLAGRIPDELRSLTKLETLHLEANNITGAIPPWLGNLSSLYALTLYSNSLEGSIPEDLGNLANLRFFQVSANMLSGIIPLRLYNFSSLYFFNVAVNQLQGSLPPTLGNTLPTLNYLWLDNNQFDGPIPASLVNATGIVSIDFFNNSFSGQVPSNLGRLQGLYHLVLGVNQLEANDANGWAFIDSLTNCSFLQNLGLEFNLLGGRLPKSIANLSVELQFLAIGSNHISGNIPSGIENLFNLYALAFEKNLLTGNIPEDIGKLQMLQVLYLCDNKLTGILPSSLGNLTQLNKLYLYGNAFEGPMPSSLGNLQHLAELDLSINSLSGSIPKEIFNLTFLSNYVDFSDNNLIGELPLNVGSMINIRALIFSGNKLSGEIPGTLGNCEALEYLFIDNNFLHGSIPPSLSDIKALQILDLSRNNLSGPIPKLLANLHFLVNLNLSFNHLDGAVPTKGIFNNAAAISLLGNYGLCGGVPELHLPACPKNSSEKSGGRSHLVRVVIPIISAISCLTLIFLFVFLYWKQKPRKDTRSPASSLDDKYPKVSYRELAEATDGFSTTNLVGTGRYGSVYKGSLLRGNAAVAVKVFNLQQLGAIKSFAAECDALRVIRHRNLVKIITLCSGFDFRGYDFKALVFEFMPNGSLEEWLHPRIIEQGMANSLNLLQRLNIAVDVAEAMDYLHHNCQPPVVHCDLKPGNVLLDADRVAHVGDFGLAKILCEAMSMSLQNSANSTDVIRGTIGYVAPEYGAGGQVSTSGDVYSYGILLLEIFTGKRPVDDAFNNGLTLDSFVKMAFPEKIEEIIDPLLLIQDDDDPRGSTTRRLNQCLESVIRIGLMCSTLSPGERLNMRDVATEMHAIRNAYLGGRYS</sequence>
<dbReference type="Pfam" id="PF08263">
    <property type="entry name" value="LRRNT_2"/>
    <property type="match status" value="1"/>
</dbReference>
<dbReference type="FunFam" id="3.80.10.10:FF:000275">
    <property type="entry name" value="Leucine-rich repeat receptor-like protein kinase"/>
    <property type="match status" value="1"/>
</dbReference>
<evidence type="ECO:0000256" key="15">
    <source>
        <dbReference type="ARBA" id="ARBA00022840"/>
    </source>
</evidence>
<feature type="binding site" evidence="25">
    <location>
        <position position="740"/>
    </location>
    <ligand>
        <name>ATP</name>
        <dbReference type="ChEBI" id="CHEBI:30616"/>
    </ligand>
</feature>
<dbReference type="InterPro" id="IPR008271">
    <property type="entry name" value="Ser/Thr_kinase_AS"/>
</dbReference>
<dbReference type="InterPro" id="IPR001245">
    <property type="entry name" value="Ser-Thr/Tyr_kinase_cat_dom"/>
</dbReference>
<comment type="subcellular location">
    <subcellularLocation>
        <location evidence="1">Cell membrane</location>
        <topology evidence="1">Single-pass type I membrane protein</topology>
    </subcellularLocation>
    <subcellularLocation>
        <location evidence="2">Endoplasmic reticulum membrane</location>
        <topology evidence="2">Single-pass membrane protein</topology>
    </subcellularLocation>
</comment>
<evidence type="ECO:0000313" key="29">
    <source>
        <dbReference type="Proteomes" id="UP000504607"/>
    </source>
</evidence>
<evidence type="ECO:0000256" key="27">
    <source>
        <dbReference type="SAM" id="SignalP"/>
    </source>
</evidence>
<dbReference type="OrthoDB" id="676979at2759"/>
<gene>
    <name evidence="30" type="primary">LOC105053382</name>
</gene>
<dbReference type="SMART" id="SM00369">
    <property type="entry name" value="LRR_TYP"/>
    <property type="match status" value="8"/>
</dbReference>
<dbReference type="InterPro" id="IPR003591">
    <property type="entry name" value="Leu-rich_rpt_typical-subtyp"/>
</dbReference>
<dbReference type="InterPro" id="IPR001611">
    <property type="entry name" value="Leu-rich_rpt"/>
</dbReference>
<organism evidence="29 30">
    <name type="scientific">Elaeis guineensis var. tenera</name>
    <name type="common">Oil palm</name>
    <dbReference type="NCBI Taxonomy" id="51953"/>
    <lineage>
        <taxon>Eukaryota</taxon>
        <taxon>Viridiplantae</taxon>
        <taxon>Streptophyta</taxon>
        <taxon>Embryophyta</taxon>
        <taxon>Tracheophyta</taxon>
        <taxon>Spermatophyta</taxon>
        <taxon>Magnoliopsida</taxon>
        <taxon>Liliopsida</taxon>
        <taxon>Arecaceae</taxon>
        <taxon>Arecoideae</taxon>
        <taxon>Cocoseae</taxon>
        <taxon>Elaeidinae</taxon>
        <taxon>Elaeis</taxon>
    </lineage>
</organism>
<name>A0A8N4F2Z2_ELAGV</name>
<evidence type="ECO:0000256" key="25">
    <source>
        <dbReference type="PROSITE-ProRule" id="PRU10141"/>
    </source>
</evidence>
<dbReference type="EC" id="2.7.11.1" evidence="4"/>
<feature type="signal peptide" evidence="27">
    <location>
        <begin position="1"/>
        <end position="16"/>
    </location>
</feature>
<evidence type="ECO:0000256" key="10">
    <source>
        <dbReference type="ARBA" id="ARBA00022692"/>
    </source>
</evidence>
<dbReference type="SMART" id="SM00220">
    <property type="entry name" value="S_TKc"/>
    <property type="match status" value="1"/>
</dbReference>
<dbReference type="Gene3D" id="1.10.510.10">
    <property type="entry name" value="Transferase(Phosphotransferase) domain 1"/>
    <property type="match status" value="1"/>
</dbReference>
<dbReference type="GO" id="GO:0005886">
    <property type="term" value="C:plasma membrane"/>
    <property type="evidence" value="ECO:0007669"/>
    <property type="project" value="UniProtKB-SubCell"/>
</dbReference>
<keyword evidence="5" id="KW-1003">Cell membrane</keyword>
<evidence type="ECO:0000256" key="18">
    <source>
        <dbReference type="ARBA" id="ARBA00023170"/>
    </source>
</evidence>
<evidence type="ECO:0000256" key="6">
    <source>
        <dbReference type="ARBA" id="ARBA00022527"/>
    </source>
</evidence>
<comment type="function">
    <text evidence="23">The processed protein kinase Xa21 chain released by protein cleavage after X.oryzae pv. oryzae protein Ax21 detection translocates into the nucleus where it can bind and regulate WRKY62, a transcription factor. Confers resistance to the bacterial pathogen X.oryzae pv. oryzae (Xoo).</text>
</comment>
<dbReference type="InterPro" id="IPR032675">
    <property type="entry name" value="LRR_dom_sf"/>
</dbReference>
<dbReference type="RefSeq" id="XP_029122902.1">
    <property type="nucleotide sequence ID" value="XM_029267069.1"/>
</dbReference>
<keyword evidence="13 25" id="KW-0547">Nucleotide-binding</keyword>
<comment type="catalytic activity">
    <reaction evidence="20">
        <text>L-threonyl-[protein] + ATP = O-phospho-L-threonyl-[protein] + ADP + H(+)</text>
        <dbReference type="Rhea" id="RHEA:46608"/>
        <dbReference type="Rhea" id="RHEA-COMP:11060"/>
        <dbReference type="Rhea" id="RHEA-COMP:11605"/>
        <dbReference type="ChEBI" id="CHEBI:15378"/>
        <dbReference type="ChEBI" id="CHEBI:30013"/>
        <dbReference type="ChEBI" id="CHEBI:30616"/>
        <dbReference type="ChEBI" id="CHEBI:61977"/>
        <dbReference type="ChEBI" id="CHEBI:456216"/>
        <dbReference type="EC" id="2.7.11.1"/>
    </reaction>
</comment>
<dbReference type="Pfam" id="PF00560">
    <property type="entry name" value="LRR_1"/>
    <property type="match status" value="6"/>
</dbReference>
<dbReference type="PANTHER" id="PTHR27008">
    <property type="entry name" value="OS04G0122200 PROTEIN"/>
    <property type="match status" value="1"/>
</dbReference>
<evidence type="ECO:0000256" key="8">
    <source>
        <dbReference type="ARBA" id="ARBA00022614"/>
    </source>
</evidence>
<dbReference type="FunFam" id="3.80.10.10:FF:001158">
    <property type="entry name" value="Leucine-rich repeat protein kinase family protein"/>
    <property type="match status" value="1"/>
</dbReference>
<evidence type="ECO:0000313" key="30">
    <source>
        <dbReference type="RefSeq" id="XP_029122902.1"/>
    </source>
</evidence>